<feature type="compositionally biased region" description="Low complexity" evidence="8">
    <location>
        <begin position="916"/>
        <end position="946"/>
    </location>
</feature>
<feature type="compositionally biased region" description="Basic and acidic residues" evidence="8">
    <location>
        <begin position="776"/>
        <end position="839"/>
    </location>
</feature>
<dbReference type="EMBL" id="JBBPFD010000022">
    <property type="protein sequence ID" value="KAK7881871.1"/>
    <property type="molecule type" value="Genomic_DNA"/>
</dbReference>
<feature type="compositionally biased region" description="Low complexity" evidence="8">
    <location>
        <begin position="1341"/>
        <end position="1351"/>
    </location>
</feature>
<dbReference type="GO" id="GO:0005874">
    <property type="term" value="C:microtubule"/>
    <property type="evidence" value="ECO:0007669"/>
    <property type="project" value="UniProtKB-KW"/>
</dbReference>
<feature type="region of interest" description="Disordered" evidence="8">
    <location>
        <begin position="1325"/>
        <end position="1371"/>
    </location>
</feature>
<evidence type="ECO:0000256" key="3">
    <source>
        <dbReference type="ARBA" id="ARBA00022553"/>
    </source>
</evidence>
<proteinExistence type="predicted"/>
<feature type="compositionally biased region" description="Polar residues" evidence="8">
    <location>
        <begin position="442"/>
        <end position="465"/>
    </location>
</feature>
<name>A0AAW0MZ23_9GOBI</name>
<feature type="region of interest" description="Disordered" evidence="8">
    <location>
        <begin position="1"/>
        <end position="23"/>
    </location>
</feature>
<feature type="compositionally biased region" description="Low complexity" evidence="8">
    <location>
        <begin position="563"/>
        <end position="583"/>
    </location>
</feature>
<keyword evidence="10" id="KW-1185">Reference proteome</keyword>
<evidence type="ECO:0000256" key="1">
    <source>
        <dbReference type="ARBA" id="ARBA00004245"/>
    </source>
</evidence>
<feature type="compositionally biased region" description="Basic and acidic residues" evidence="8">
    <location>
        <begin position="846"/>
        <end position="895"/>
    </location>
</feature>
<dbReference type="Pfam" id="PF00418">
    <property type="entry name" value="Tubulin-binding"/>
    <property type="match status" value="4"/>
</dbReference>
<gene>
    <name evidence="9" type="ORF">WMY93_030280</name>
</gene>
<evidence type="ECO:0000313" key="10">
    <source>
        <dbReference type="Proteomes" id="UP001460270"/>
    </source>
</evidence>
<feature type="compositionally biased region" description="Low complexity" evidence="8">
    <location>
        <begin position="991"/>
        <end position="1011"/>
    </location>
</feature>
<keyword evidence="5" id="KW-0677">Repeat</keyword>
<keyword evidence="4 7" id="KW-0493">Microtubule</keyword>
<feature type="region of interest" description="Disordered" evidence="8">
    <location>
        <begin position="131"/>
        <end position="311"/>
    </location>
</feature>
<sequence>MAELDLSLSDALTDGVPQASPERRVERDFVAQLEAETFEDEVGETVGKTDYVPLLDNDDNRAASGSALENGEKEVQGVQKPGLKLAASHPEPQGEVRPPSLDQQQAFNIDLLGDLSQPVDILAAPLSAEKPPSLAEAQLSSPQSASDVPKEHSPMVPEPQPPRSPMDLPPGAIGDSWPNKATCLTSDLPFTPSVSTVINRHAGQLGTSPEDQSEGWPSRESGAYAGGDERETEGTDRKQKKKKKRRQKDEGSYEHAESRGPAEAQVQGGESSPGEDFYNRIGPRRDRGEAGWEEQLGKGRGKKSKSRKKIPEEWSVMAEPFVPSSAAQIVPDVMMDLGSSGDVDSPAWRPEPPLDEGLIPSPLSHDVFAPTINPISPLVLNSELKATAPAFTMPSFPTTVKSDDAFNLLMDVENGNQPFSTPFSSEVLGGDTVDSGVFDKTASPQDSQPLTDGDTSVFSSASQASPLPKDDIQASAPPLSPSDASWFLNESQMSSGNDIFEFTDSSGHQIPLGLSFDTPSPAPLRSPKTTAQEFQPKEAKKSRKSRQSSSSKSPTTPDKAFPPEESQAISSSSPPGSALNPAAKPFFPSFADPVSDPTEVLPMSPVVEVKPEKTEKDEKKDEMKKEEKLDDFLMMGDALSPHDKVEQKNVTVEFTSHEPAVKMELETSKVQPTETKKDEVKEVEQAKSKVEEMPKVDPMHVLEELETAKTEENRSNVVKVEPVKKEEKMITDEKPHELFEEKIQNKTPEKLPEMKEALKTPEPQVMSVKEPSVEPTTEKVAPEPIDKKVESEPNEKKIEAEPVEKKVQPEPVEKKVQVIEQKIEPVEQKVEPMEKKVEPELPQTKVEPEAKVEQTSTEEAKKVEKEAEKSKAAPEKKTVEKKDEKKVKAETGDKAKKAKPVANGSSAMPSKEKAKPASAAPTKTGISTKTRPTSATAAPSGTTATKRPAPSSATDKKAPTARVPAAAKPSVTTAKPLSTRPTSTSTGTAGPKRTPSTTSSSSRPMSTTAAARDVKPKTVVEKRTPVPKASSDQTSAAKNGTAAASRSTVTRTTATTRPAASTTARKPLASKTDAKAGEEKKPSTLRTSTADASKPKPTTTTTRTTISSASAARPRPTAAKPSTASSSAGEKKPSAPRTPRPTSTTTSSATAAASTRTTSTRTTTTTTRTTAAPDIRNARSKIGSTDNMKHQPGGGKVSSASHSRSVSSKEPSQAKVQIVSKKLDFSHVTSRLGSKDNIKHVPGGGNVQITNKKVDLSKVTSKCGSKDNIKHKPGGGDVKIESHKVNFKDKVQPKVGSLENVGHSPGGGNVKIEFFKLNFRGKARSRTDHGADVITRPPPRTTIATATTAAVAPPPPNTHPRTPYPTALPVE</sequence>
<feature type="compositionally biased region" description="Basic and acidic residues" evidence="8">
    <location>
        <begin position="727"/>
        <end position="759"/>
    </location>
</feature>
<feature type="compositionally biased region" description="Basic and acidic residues" evidence="8">
    <location>
        <begin position="609"/>
        <end position="631"/>
    </location>
</feature>
<feature type="compositionally biased region" description="Polar residues" evidence="8">
    <location>
        <begin position="498"/>
        <end position="508"/>
    </location>
</feature>
<comment type="caution">
    <text evidence="9">The sequence shown here is derived from an EMBL/GenBank/DDBJ whole genome shotgun (WGS) entry which is preliminary data.</text>
</comment>
<feature type="compositionally biased region" description="Basic and acidic residues" evidence="8">
    <location>
        <begin position="227"/>
        <end position="237"/>
    </location>
</feature>
<evidence type="ECO:0000256" key="6">
    <source>
        <dbReference type="ARBA" id="ARBA00023212"/>
    </source>
</evidence>
<feature type="region of interest" description="Disordered" evidence="8">
    <location>
        <begin position="420"/>
        <end position="486"/>
    </location>
</feature>
<keyword evidence="2 7" id="KW-0963">Cytoplasm</keyword>
<evidence type="ECO:0000256" key="7">
    <source>
        <dbReference type="RuleBase" id="RU000686"/>
    </source>
</evidence>
<keyword evidence="6 7" id="KW-0206">Cytoskeleton</keyword>
<comment type="subcellular location">
    <subcellularLocation>
        <location evidence="1 7">Cytoplasm</location>
        <location evidence="1 7">Cytoskeleton</location>
    </subcellularLocation>
</comment>
<dbReference type="GO" id="GO:0008017">
    <property type="term" value="F:microtubule binding"/>
    <property type="evidence" value="ECO:0007669"/>
    <property type="project" value="InterPro"/>
</dbReference>
<dbReference type="PANTHER" id="PTHR11501">
    <property type="entry name" value="MICROTUBULE-ASSOCIATED PROTEIN"/>
    <property type="match status" value="1"/>
</dbReference>
<dbReference type="Proteomes" id="UP001460270">
    <property type="component" value="Unassembled WGS sequence"/>
</dbReference>
<protein>
    <recommendedName>
        <fullName evidence="7">Microtubule-associated protein</fullName>
    </recommendedName>
</protein>
<feature type="compositionally biased region" description="Low complexity" evidence="8">
    <location>
        <begin position="1135"/>
        <end position="1173"/>
    </location>
</feature>
<evidence type="ECO:0000256" key="8">
    <source>
        <dbReference type="SAM" id="MobiDB-lite"/>
    </source>
</evidence>
<feature type="compositionally biased region" description="Low complexity" evidence="8">
    <location>
        <begin position="1095"/>
        <end position="1128"/>
    </location>
</feature>
<dbReference type="PANTHER" id="PTHR11501:SF16">
    <property type="entry name" value="MICROTUBULE-ASSOCIATED PROTEIN 4"/>
    <property type="match status" value="1"/>
</dbReference>
<evidence type="ECO:0000256" key="2">
    <source>
        <dbReference type="ARBA" id="ARBA00022490"/>
    </source>
</evidence>
<feature type="region of interest" description="Disordered" evidence="8">
    <location>
        <begin position="663"/>
        <end position="700"/>
    </location>
</feature>
<dbReference type="PROSITE" id="PS51491">
    <property type="entry name" value="TAU_MAP_2"/>
    <property type="match status" value="4"/>
</dbReference>
<feature type="compositionally biased region" description="Polar residues" evidence="8">
    <location>
        <begin position="970"/>
        <end position="988"/>
    </location>
</feature>
<feature type="compositionally biased region" description="Basic and acidic residues" evidence="8">
    <location>
        <begin position="247"/>
        <end position="260"/>
    </location>
</feature>
<keyword evidence="3" id="KW-0597">Phosphoprotein</keyword>
<evidence type="ECO:0000256" key="4">
    <source>
        <dbReference type="ARBA" id="ARBA00022701"/>
    </source>
</evidence>
<accession>A0AAW0MZ23</accession>
<dbReference type="InterPro" id="IPR001084">
    <property type="entry name" value="MAP_tubulin-bd_rpt"/>
</dbReference>
<evidence type="ECO:0000256" key="5">
    <source>
        <dbReference type="ARBA" id="ARBA00022737"/>
    </source>
</evidence>
<dbReference type="GO" id="GO:0031175">
    <property type="term" value="P:neuron projection development"/>
    <property type="evidence" value="ECO:0007669"/>
    <property type="project" value="TreeGrafter"/>
</dbReference>
<feature type="compositionally biased region" description="Low complexity" evidence="8">
    <location>
        <begin position="1198"/>
        <end position="1208"/>
    </location>
</feature>
<feature type="compositionally biased region" description="Low complexity" evidence="8">
    <location>
        <begin position="1041"/>
        <end position="1065"/>
    </location>
</feature>
<dbReference type="PROSITE" id="PS00229">
    <property type="entry name" value="TAU_MAP_1"/>
    <property type="match status" value="3"/>
</dbReference>
<feature type="region of interest" description="Disordered" evidence="8">
    <location>
        <begin position="498"/>
        <end position="632"/>
    </location>
</feature>
<feature type="compositionally biased region" description="Basic residues" evidence="8">
    <location>
        <begin position="299"/>
        <end position="308"/>
    </location>
</feature>
<feature type="compositionally biased region" description="Pro residues" evidence="8">
    <location>
        <begin position="156"/>
        <end position="168"/>
    </location>
</feature>
<reference evidence="10" key="1">
    <citation type="submission" date="2024-04" db="EMBL/GenBank/DDBJ databases">
        <title>Salinicola lusitanus LLJ914,a marine bacterium isolated from the Okinawa Trough.</title>
        <authorList>
            <person name="Li J."/>
        </authorList>
    </citation>
    <scope>NUCLEOTIDE SEQUENCE [LARGE SCALE GENOMIC DNA]</scope>
</reference>
<dbReference type="GO" id="GO:0043005">
    <property type="term" value="C:neuron projection"/>
    <property type="evidence" value="ECO:0007669"/>
    <property type="project" value="TreeGrafter"/>
</dbReference>
<organism evidence="9 10">
    <name type="scientific">Mugilogobius chulae</name>
    <name type="common">yellowstripe goby</name>
    <dbReference type="NCBI Taxonomy" id="88201"/>
    <lineage>
        <taxon>Eukaryota</taxon>
        <taxon>Metazoa</taxon>
        <taxon>Chordata</taxon>
        <taxon>Craniata</taxon>
        <taxon>Vertebrata</taxon>
        <taxon>Euteleostomi</taxon>
        <taxon>Actinopterygii</taxon>
        <taxon>Neopterygii</taxon>
        <taxon>Teleostei</taxon>
        <taxon>Neoteleostei</taxon>
        <taxon>Acanthomorphata</taxon>
        <taxon>Gobiaria</taxon>
        <taxon>Gobiiformes</taxon>
        <taxon>Gobioidei</taxon>
        <taxon>Gobiidae</taxon>
        <taxon>Gobionellinae</taxon>
        <taxon>Mugilogobius</taxon>
    </lineage>
</organism>
<feature type="compositionally biased region" description="Low complexity" evidence="8">
    <location>
        <begin position="474"/>
        <end position="485"/>
    </location>
</feature>
<dbReference type="InterPro" id="IPR027324">
    <property type="entry name" value="MAP2/MAP4/Tau"/>
</dbReference>
<feature type="region of interest" description="Disordered" evidence="8">
    <location>
        <begin position="50"/>
        <end position="104"/>
    </location>
</feature>
<feature type="compositionally biased region" description="Basic and acidic residues" evidence="8">
    <location>
        <begin position="1072"/>
        <end position="1082"/>
    </location>
</feature>
<evidence type="ECO:0000313" key="9">
    <source>
        <dbReference type="EMBL" id="KAK7881871.1"/>
    </source>
</evidence>
<feature type="compositionally biased region" description="Basic and acidic residues" evidence="8">
    <location>
        <begin position="1012"/>
        <end position="1024"/>
    </location>
</feature>
<dbReference type="GO" id="GO:0000226">
    <property type="term" value="P:microtubule cytoskeleton organization"/>
    <property type="evidence" value="ECO:0007669"/>
    <property type="project" value="TreeGrafter"/>
</dbReference>
<feature type="compositionally biased region" description="Basic and acidic residues" evidence="8">
    <location>
        <begin position="674"/>
        <end position="700"/>
    </location>
</feature>
<feature type="region of interest" description="Disordered" evidence="8">
    <location>
        <begin position="727"/>
        <end position="1218"/>
    </location>
</feature>